<dbReference type="SUPFAM" id="SSF63380">
    <property type="entry name" value="Riboflavin synthase domain-like"/>
    <property type="match status" value="1"/>
</dbReference>
<dbReference type="GO" id="GO:0016491">
    <property type="term" value="F:oxidoreductase activity"/>
    <property type="evidence" value="ECO:0007669"/>
    <property type="project" value="InterPro"/>
</dbReference>
<gene>
    <name evidence="2" type="ORF">A3D08_01640</name>
</gene>
<dbReference type="SUPFAM" id="SSF52343">
    <property type="entry name" value="Ferredoxin reductase-like, C-terminal NADP-linked domain"/>
    <property type="match status" value="1"/>
</dbReference>
<sequence>MFHDFSAQLVEKTNLAGQVWKFRFKIDGEPLVFTAGQYVLLCVQDKVRQYSISSSSLQGETLDLIVEYFPGGLASEYLKILQNGDSAQFKGPAGVFILRNTPLNKLFLATGTGIAPEKSMIETYLTIGGAARLYLFFGLKTRGDVYLAEEFQSLANRHKNFSYTYCLSREKSLEGLEGEGFMQGHVQDAVNNFMQYGNPADFEYYVCGNKDVVEVLKTYASSIGGLPEKIFFEKFTV</sequence>
<dbReference type="EMBL" id="MFZT01000004">
    <property type="protein sequence ID" value="OGK31936.1"/>
    <property type="molecule type" value="Genomic_DNA"/>
</dbReference>
<organism evidence="2 3">
    <name type="scientific">Candidatus Roizmanbacteria bacterium RIFCSPHIGHO2_02_FULL_43_11</name>
    <dbReference type="NCBI Taxonomy" id="1802043"/>
    <lineage>
        <taxon>Bacteria</taxon>
        <taxon>Candidatus Roizmaniibacteriota</taxon>
    </lineage>
</organism>
<dbReference type="InterPro" id="IPR017927">
    <property type="entry name" value="FAD-bd_FR_type"/>
</dbReference>
<dbReference type="InterPro" id="IPR017938">
    <property type="entry name" value="Riboflavin_synthase-like_b-brl"/>
</dbReference>
<dbReference type="InterPro" id="IPR001433">
    <property type="entry name" value="OxRdtase_FAD/NAD-bd"/>
</dbReference>
<name>A0A1F7HLT1_9BACT</name>
<dbReference type="InterPro" id="IPR050415">
    <property type="entry name" value="MRET"/>
</dbReference>
<protein>
    <recommendedName>
        <fullName evidence="1">FAD-binding FR-type domain-containing protein</fullName>
    </recommendedName>
</protein>
<accession>A0A1F7HLT1</accession>
<dbReference type="PANTHER" id="PTHR47354:SF5">
    <property type="entry name" value="PROTEIN RFBI"/>
    <property type="match status" value="1"/>
</dbReference>
<dbReference type="Proteomes" id="UP000178098">
    <property type="component" value="Unassembled WGS sequence"/>
</dbReference>
<dbReference type="InterPro" id="IPR039261">
    <property type="entry name" value="FNR_nucleotide-bd"/>
</dbReference>
<evidence type="ECO:0000313" key="2">
    <source>
        <dbReference type="EMBL" id="OGK31936.1"/>
    </source>
</evidence>
<reference evidence="2 3" key="1">
    <citation type="journal article" date="2016" name="Nat. Commun.">
        <title>Thousands of microbial genomes shed light on interconnected biogeochemical processes in an aquifer system.</title>
        <authorList>
            <person name="Anantharaman K."/>
            <person name="Brown C.T."/>
            <person name="Hug L.A."/>
            <person name="Sharon I."/>
            <person name="Castelle C.J."/>
            <person name="Probst A.J."/>
            <person name="Thomas B.C."/>
            <person name="Singh A."/>
            <person name="Wilkins M.J."/>
            <person name="Karaoz U."/>
            <person name="Brodie E.L."/>
            <person name="Williams K.H."/>
            <person name="Hubbard S.S."/>
            <person name="Banfield J.F."/>
        </authorList>
    </citation>
    <scope>NUCLEOTIDE SEQUENCE [LARGE SCALE GENOMIC DNA]</scope>
</reference>
<feature type="domain" description="FAD-binding FR-type" evidence="1">
    <location>
        <begin position="2"/>
        <end position="99"/>
    </location>
</feature>
<dbReference type="Pfam" id="PF00970">
    <property type="entry name" value="FAD_binding_6"/>
    <property type="match status" value="1"/>
</dbReference>
<dbReference type="PRINTS" id="PR00410">
    <property type="entry name" value="PHEHYDRXLASE"/>
</dbReference>
<dbReference type="Gene3D" id="2.40.30.10">
    <property type="entry name" value="Translation factors"/>
    <property type="match status" value="1"/>
</dbReference>
<proteinExistence type="predicted"/>
<dbReference type="Gene3D" id="3.40.50.80">
    <property type="entry name" value="Nucleotide-binding domain of ferredoxin-NADP reductase (FNR) module"/>
    <property type="match status" value="1"/>
</dbReference>
<dbReference type="PRINTS" id="PR00371">
    <property type="entry name" value="FPNCR"/>
</dbReference>
<dbReference type="PROSITE" id="PS51384">
    <property type="entry name" value="FAD_FR"/>
    <property type="match status" value="1"/>
</dbReference>
<dbReference type="AlphaFoldDB" id="A0A1F7HLT1"/>
<dbReference type="InterPro" id="IPR008333">
    <property type="entry name" value="Cbr1-like_FAD-bd_dom"/>
</dbReference>
<evidence type="ECO:0000313" key="3">
    <source>
        <dbReference type="Proteomes" id="UP000178098"/>
    </source>
</evidence>
<dbReference type="InterPro" id="IPR001709">
    <property type="entry name" value="Flavoprot_Pyr_Nucl_cyt_Rdtase"/>
</dbReference>
<dbReference type="PANTHER" id="PTHR47354">
    <property type="entry name" value="NADH OXIDOREDUCTASE HCR"/>
    <property type="match status" value="1"/>
</dbReference>
<comment type="caution">
    <text evidence="2">The sequence shown here is derived from an EMBL/GenBank/DDBJ whole genome shotgun (WGS) entry which is preliminary data.</text>
</comment>
<dbReference type="Pfam" id="PF00175">
    <property type="entry name" value="NAD_binding_1"/>
    <property type="match status" value="1"/>
</dbReference>
<evidence type="ECO:0000259" key="1">
    <source>
        <dbReference type="PROSITE" id="PS51384"/>
    </source>
</evidence>